<evidence type="ECO:0000313" key="3">
    <source>
        <dbReference type="Proteomes" id="UP001054821"/>
    </source>
</evidence>
<keyword evidence="3" id="KW-1185">Reference proteome</keyword>
<evidence type="ECO:0008006" key="4">
    <source>
        <dbReference type="Google" id="ProtNLM"/>
    </source>
</evidence>
<keyword evidence="1" id="KW-0732">Signal</keyword>
<feature type="signal peptide" evidence="1">
    <location>
        <begin position="1"/>
        <end position="15"/>
    </location>
</feature>
<evidence type="ECO:0000256" key="1">
    <source>
        <dbReference type="SAM" id="SignalP"/>
    </source>
</evidence>
<organism evidence="2 3">
    <name type="scientific">Prunus dulcis</name>
    <name type="common">Almond</name>
    <name type="synonym">Amygdalus dulcis</name>
    <dbReference type="NCBI Taxonomy" id="3755"/>
    <lineage>
        <taxon>Eukaryota</taxon>
        <taxon>Viridiplantae</taxon>
        <taxon>Streptophyta</taxon>
        <taxon>Embryophyta</taxon>
        <taxon>Tracheophyta</taxon>
        <taxon>Spermatophyta</taxon>
        <taxon>Magnoliopsida</taxon>
        <taxon>eudicotyledons</taxon>
        <taxon>Gunneridae</taxon>
        <taxon>Pentapetalae</taxon>
        <taxon>rosids</taxon>
        <taxon>fabids</taxon>
        <taxon>Rosales</taxon>
        <taxon>Rosaceae</taxon>
        <taxon>Amygdaloideae</taxon>
        <taxon>Amygdaleae</taxon>
        <taxon>Prunus</taxon>
    </lineage>
</organism>
<dbReference type="AlphaFoldDB" id="A0AAD5F3B5"/>
<dbReference type="Proteomes" id="UP001054821">
    <property type="component" value="Chromosome 1"/>
</dbReference>
<comment type="caution">
    <text evidence="2">The sequence shown here is derived from an EMBL/GenBank/DDBJ whole genome shotgun (WGS) entry which is preliminary data.</text>
</comment>
<name>A0AAD5F3B5_PRUDU</name>
<proteinExistence type="predicted"/>
<accession>A0AAD5F3B5</accession>
<dbReference type="EMBL" id="JAJFAZ020000001">
    <property type="protein sequence ID" value="KAI5351620.1"/>
    <property type="molecule type" value="Genomic_DNA"/>
</dbReference>
<protein>
    <recommendedName>
        <fullName evidence="4">Secreted protein</fullName>
    </recommendedName>
</protein>
<evidence type="ECO:0000313" key="2">
    <source>
        <dbReference type="EMBL" id="KAI5351620.1"/>
    </source>
</evidence>
<feature type="chain" id="PRO_5042109073" description="Secreted protein" evidence="1">
    <location>
        <begin position="16"/>
        <end position="109"/>
    </location>
</feature>
<sequence>MGFAFVKGFLSTTMGRLCSVVGSTSTVANQPWLEPTTAPAKRHWQLKIVVDSSFTNAVHCSLVVVVMVPNQEHREKLFVAPPLRFMIIEFGHRTPFFANGSKTNMVNGF</sequence>
<gene>
    <name evidence="2" type="ORF">L3X38_004511</name>
</gene>
<reference evidence="2 3" key="1">
    <citation type="journal article" date="2022" name="G3 (Bethesda)">
        <title>Whole-genome sequence and methylome profiling of the almond [Prunus dulcis (Mill.) D.A. Webb] cultivar 'Nonpareil'.</title>
        <authorList>
            <person name="D'Amico-Willman K.M."/>
            <person name="Ouma W.Z."/>
            <person name="Meulia T."/>
            <person name="Sideli G.M."/>
            <person name="Gradziel T.M."/>
            <person name="Fresnedo-Ramirez J."/>
        </authorList>
    </citation>
    <scope>NUCLEOTIDE SEQUENCE [LARGE SCALE GENOMIC DNA]</scope>
    <source>
        <strain evidence="2">Clone GOH B32 T37-40</strain>
    </source>
</reference>